<dbReference type="RefSeq" id="WP_137342565.1">
    <property type="nucleotide sequence ID" value="NZ_BSQH01000015.1"/>
</dbReference>
<dbReference type="EMBL" id="SZVO01000012">
    <property type="protein sequence ID" value="TKT89428.1"/>
    <property type="molecule type" value="Genomic_DNA"/>
</dbReference>
<organism evidence="1 2">
    <name type="scientific">Dyadobacter frigoris</name>
    <dbReference type="NCBI Taxonomy" id="2576211"/>
    <lineage>
        <taxon>Bacteria</taxon>
        <taxon>Pseudomonadati</taxon>
        <taxon>Bacteroidota</taxon>
        <taxon>Cytophagia</taxon>
        <taxon>Cytophagales</taxon>
        <taxon>Spirosomataceae</taxon>
        <taxon>Dyadobacter</taxon>
    </lineage>
</organism>
<name>A0A4U6D0Z9_9BACT</name>
<evidence type="ECO:0000313" key="1">
    <source>
        <dbReference type="EMBL" id="TKT89428.1"/>
    </source>
</evidence>
<reference evidence="1 2" key="1">
    <citation type="submission" date="2019-05" db="EMBL/GenBank/DDBJ databases">
        <title>Dyadobacter AR-3-8 sp. nov., isolated from arctic soil.</title>
        <authorList>
            <person name="Chaudhary D.K."/>
        </authorList>
    </citation>
    <scope>NUCLEOTIDE SEQUENCE [LARGE SCALE GENOMIC DNA]</scope>
    <source>
        <strain evidence="1 2">AR-3-8</strain>
    </source>
</reference>
<gene>
    <name evidence="1" type="ORF">FDK13_24080</name>
</gene>
<dbReference type="AlphaFoldDB" id="A0A4U6D0Z9"/>
<dbReference type="Proteomes" id="UP000304900">
    <property type="component" value="Unassembled WGS sequence"/>
</dbReference>
<sequence length="100" mass="11596">MRQEKIFTLETGRCLKVITEGLLAEDFSKITITVNVLIKDPKEEDFHLPIVETHPKFWKLKKLDAEQARSLQTKYSGVSEKQLRKAVKEFEQMLSPAVLH</sequence>
<proteinExistence type="predicted"/>
<comment type="caution">
    <text evidence="1">The sequence shown here is derived from an EMBL/GenBank/DDBJ whole genome shotgun (WGS) entry which is preliminary data.</text>
</comment>
<evidence type="ECO:0000313" key="2">
    <source>
        <dbReference type="Proteomes" id="UP000304900"/>
    </source>
</evidence>
<accession>A0A4U6D0Z9</accession>
<dbReference type="OrthoDB" id="959738at2"/>
<protein>
    <submittedName>
        <fullName evidence="1">Uncharacterized protein</fullName>
    </submittedName>
</protein>
<keyword evidence="2" id="KW-1185">Reference proteome</keyword>